<feature type="compositionally biased region" description="Polar residues" evidence="7">
    <location>
        <begin position="470"/>
        <end position="479"/>
    </location>
</feature>
<dbReference type="PANTHER" id="PTHR31769">
    <property type="entry name" value="OS07G0462200 PROTEIN-RELATED"/>
    <property type="match status" value="1"/>
</dbReference>
<accession>A0A0D9WGX0</accession>
<reference evidence="10" key="2">
    <citation type="submission" date="2013-12" db="EMBL/GenBank/DDBJ databases">
        <authorList>
            <person name="Yu Y."/>
            <person name="Lee S."/>
            <person name="de Baynast K."/>
            <person name="Wissotski M."/>
            <person name="Liu L."/>
            <person name="Talag J."/>
            <person name="Goicoechea J."/>
            <person name="Angelova A."/>
            <person name="Jetty R."/>
            <person name="Kudrna D."/>
            <person name="Golser W."/>
            <person name="Rivera L."/>
            <person name="Zhang J."/>
            <person name="Wing R."/>
        </authorList>
    </citation>
    <scope>NUCLEOTIDE SEQUENCE</scope>
</reference>
<organism evidence="9 10">
    <name type="scientific">Leersia perrieri</name>
    <dbReference type="NCBI Taxonomy" id="77586"/>
    <lineage>
        <taxon>Eukaryota</taxon>
        <taxon>Viridiplantae</taxon>
        <taxon>Streptophyta</taxon>
        <taxon>Embryophyta</taxon>
        <taxon>Tracheophyta</taxon>
        <taxon>Spermatophyta</taxon>
        <taxon>Magnoliopsida</taxon>
        <taxon>Liliopsida</taxon>
        <taxon>Poales</taxon>
        <taxon>Poaceae</taxon>
        <taxon>BOP clade</taxon>
        <taxon>Oryzoideae</taxon>
        <taxon>Oryzeae</taxon>
        <taxon>Oryzinae</taxon>
        <taxon>Leersia</taxon>
    </lineage>
</organism>
<evidence type="ECO:0000256" key="8">
    <source>
        <dbReference type="SAM" id="Phobius"/>
    </source>
</evidence>
<dbReference type="Gramene" id="LPERR05G13980.1">
    <property type="protein sequence ID" value="LPERR05G13980.1"/>
    <property type="gene ID" value="LPERR05G13980"/>
</dbReference>
<feature type="compositionally biased region" description="Pro residues" evidence="7">
    <location>
        <begin position="419"/>
        <end position="431"/>
    </location>
</feature>
<evidence type="ECO:0000256" key="3">
    <source>
        <dbReference type="ARBA" id="ARBA00022729"/>
    </source>
</evidence>
<dbReference type="InterPro" id="IPR052222">
    <property type="entry name" value="DESIGUAL"/>
</dbReference>
<dbReference type="GO" id="GO:0012505">
    <property type="term" value="C:endomembrane system"/>
    <property type="evidence" value="ECO:0007669"/>
    <property type="project" value="UniProtKB-SubCell"/>
</dbReference>
<keyword evidence="3" id="KW-0732">Signal</keyword>
<evidence type="ECO:0000256" key="6">
    <source>
        <dbReference type="ARBA" id="ARBA00029467"/>
    </source>
</evidence>
<evidence type="ECO:0000256" key="2">
    <source>
        <dbReference type="ARBA" id="ARBA00022692"/>
    </source>
</evidence>
<feature type="region of interest" description="Disordered" evidence="7">
    <location>
        <begin position="360"/>
        <end position="479"/>
    </location>
</feature>
<dbReference type="HOGENOM" id="CLU_032357_0_0_1"/>
<evidence type="ECO:0000313" key="9">
    <source>
        <dbReference type="EnsemblPlants" id="LPERR05G13980.1"/>
    </source>
</evidence>
<dbReference type="Pfam" id="PF06749">
    <property type="entry name" value="DUF1218"/>
    <property type="match status" value="2"/>
</dbReference>
<comment type="similarity">
    <text evidence="6">Belongs to the DESIGUAL family.</text>
</comment>
<keyword evidence="5 8" id="KW-0472">Membrane</keyword>
<evidence type="ECO:0000256" key="5">
    <source>
        <dbReference type="ARBA" id="ARBA00023136"/>
    </source>
</evidence>
<dbReference type="InterPro" id="IPR009606">
    <property type="entry name" value="DEAL/Modifying_wall_lignin1/2"/>
</dbReference>
<sequence>MDKTAIVVCTVVGTLGLKSAILGFAAERSKITISDIRVVGKDCLYPSSPSLRLGLCASFLLLMAQLIMSFVGVCCICGKSRTVAPSKTKRVVGIVLAVVSWIAAVIGSTLFVEGAAWNANVARDTAPVCYFLKDGVFACAAVLALAATALGIASYVVLRGQPADDDEEEAAAPWKQPLLHGRIATGHPQFLKTTTAAAGPSASGSGTGREEPNVVSIKMDKTTIIVSSVVGSLGLLSAILGFAAEAAKSSDCGTTVGLAVTATIFLLMAQVTVGAAGGCCGCCKSRAIPSESKRIIGVVCASISWVAAVIAFALLVDGSIGAAVACIGLVGELAGAGVLVLVSTGLGITSLIMLRREAQADHEAPPPAPRGNGAYVDDEPTPIGAPMGVPMGVPGFPSPMHSNIPQAPAMSPNPHEPEPVPTYPPPYPPSPAAQGMGGGQTQAPANQQYPPPHPQGHGQGESKWKPPPVTTRTGTSSPR</sequence>
<evidence type="ECO:0000256" key="7">
    <source>
        <dbReference type="SAM" id="MobiDB-lite"/>
    </source>
</evidence>
<keyword evidence="2 8" id="KW-0812">Transmembrane</keyword>
<feature type="transmembrane region" description="Helical" evidence="8">
    <location>
        <begin position="49"/>
        <end position="78"/>
    </location>
</feature>
<comment type="subcellular location">
    <subcellularLocation>
        <location evidence="1">Endomembrane system</location>
        <topology evidence="1">Multi-pass membrane protein</topology>
    </subcellularLocation>
</comment>
<dbReference type="EnsemblPlants" id="LPERR05G13980.1">
    <property type="protein sequence ID" value="LPERR05G13980.1"/>
    <property type="gene ID" value="LPERR05G13980"/>
</dbReference>
<dbReference type="AlphaFoldDB" id="A0A0D9WGX0"/>
<reference evidence="9 10" key="1">
    <citation type="submission" date="2012-08" db="EMBL/GenBank/DDBJ databases">
        <title>Oryza genome evolution.</title>
        <authorList>
            <person name="Wing R.A."/>
        </authorList>
    </citation>
    <scope>NUCLEOTIDE SEQUENCE</scope>
</reference>
<feature type="compositionally biased region" description="Low complexity" evidence="7">
    <location>
        <begin position="382"/>
        <end position="400"/>
    </location>
</feature>
<name>A0A0D9WGX0_9ORYZ</name>
<dbReference type="Proteomes" id="UP000032180">
    <property type="component" value="Chromosome 5"/>
</dbReference>
<evidence type="ECO:0000313" key="10">
    <source>
        <dbReference type="Proteomes" id="UP000032180"/>
    </source>
</evidence>
<evidence type="ECO:0000256" key="1">
    <source>
        <dbReference type="ARBA" id="ARBA00004127"/>
    </source>
</evidence>
<reference evidence="9" key="3">
    <citation type="submission" date="2015-04" db="UniProtKB">
        <authorList>
            <consortium name="EnsemblPlants"/>
        </authorList>
    </citation>
    <scope>IDENTIFICATION</scope>
</reference>
<dbReference type="eggNOG" id="ENOG502QT9I">
    <property type="taxonomic scope" value="Eukaryota"/>
</dbReference>
<keyword evidence="10" id="KW-1185">Reference proteome</keyword>
<proteinExistence type="inferred from homology"/>
<feature type="transmembrane region" description="Helical" evidence="8">
    <location>
        <begin position="295"/>
        <end position="316"/>
    </location>
</feature>
<feature type="transmembrane region" description="Helical" evidence="8">
    <location>
        <begin position="256"/>
        <end position="283"/>
    </location>
</feature>
<keyword evidence="4 8" id="KW-1133">Transmembrane helix</keyword>
<feature type="transmembrane region" description="Helical" evidence="8">
    <location>
        <begin position="135"/>
        <end position="158"/>
    </location>
</feature>
<feature type="transmembrane region" description="Helical" evidence="8">
    <location>
        <begin position="322"/>
        <end position="348"/>
    </location>
</feature>
<feature type="transmembrane region" description="Helical" evidence="8">
    <location>
        <begin position="90"/>
        <end position="115"/>
    </location>
</feature>
<protein>
    <submittedName>
        <fullName evidence="9">Uncharacterized protein</fullName>
    </submittedName>
</protein>
<evidence type="ECO:0000256" key="4">
    <source>
        <dbReference type="ARBA" id="ARBA00022989"/>
    </source>
</evidence>
<feature type="transmembrane region" description="Helical" evidence="8">
    <location>
        <begin position="224"/>
        <end position="244"/>
    </location>
</feature>